<feature type="compositionally biased region" description="Low complexity" evidence="9">
    <location>
        <begin position="665"/>
        <end position="684"/>
    </location>
</feature>
<evidence type="ECO:0000256" key="1">
    <source>
        <dbReference type="ARBA" id="ARBA00012513"/>
    </source>
</evidence>
<proteinExistence type="predicted"/>
<feature type="region of interest" description="Disordered" evidence="9">
    <location>
        <begin position="628"/>
        <end position="718"/>
    </location>
</feature>
<feature type="compositionally biased region" description="Low complexity" evidence="9">
    <location>
        <begin position="465"/>
        <end position="489"/>
    </location>
</feature>
<keyword evidence="13" id="KW-1185">Reference proteome</keyword>
<feature type="compositionally biased region" description="Low complexity" evidence="9">
    <location>
        <begin position="499"/>
        <end position="515"/>
    </location>
</feature>
<evidence type="ECO:0000256" key="4">
    <source>
        <dbReference type="ARBA" id="ARBA00022741"/>
    </source>
</evidence>
<sequence>MITGRAVCRYGGAVLTQGVVLSNRYRLSERVATGGMGAVWRCVDTLLDREVAVKVLLPSLVEDPEFTTRFHAEARMMAALRHPGIVAVHDFGSATLADGSRVSYLVMEYVDGEPLVTWVRRAGRLDPASTMSVVAQAAAALHAAHTAGIVHRDVKPGNLLVKRDGTVVLVDFGIARSSTMASLTAAHMVLGTASYMSPEQATGQPVSAATDVYALGAVAYYCLAGQPPFAGENPLQVALRHAQDEPAPLPAGTPPAVAAVIARALAKSPGDRWPSAAALADGALDARDATLAVLAAPPRPPWALEGPALPVPSVPAGPPVPSGASPSGTPAEGDRSGGSVAAGPLATGPAGALPGPGAAGALPGAEAAGALPGPGAAGALPGAGVGAGAASGPSGAGAPALPGAGAASGTASTGTGSGPVAVPGGSVPSAGHPAPAPHSGVGHPGPAVPLSPAGPLGDRAGAGGAVPAAGAAAPWGGPSLASGGPDRTGQPGGPGHPGTGAQAGTTPAQAGVTPGVVAPPWQQSGALAAPPPGASAPAGHPSAPPFTAGGQPYPGGPYPAVTGGQQATPPAGYPSRYVPPESNPTREDPAAGAARRRRLALAGAAGAVVAVLAGIGAVVALQPDEPARGGGTALPEGSATVQAPQPAPEASGTRSARPAPTASVTGTRSASAGPTAGTTGTAGPRPGGEPSAGASTGTAPQPGPTTTGPQRKNPYTPAQVCGSGYQVVDSATLTSGGVRKGRVYLLWNGSTKANCVVTMKETAVGERTTVSAYLEVQGKPRSTDSGAFEYYAGPVRAAAAGICVKWGGATGGASYGSGFEHCG</sequence>
<evidence type="ECO:0000256" key="6">
    <source>
        <dbReference type="ARBA" id="ARBA00022840"/>
    </source>
</evidence>
<organism evidence="12 13">
    <name type="scientific">Micromonospora coxensis</name>
    <dbReference type="NCBI Taxonomy" id="356852"/>
    <lineage>
        <taxon>Bacteria</taxon>
        <taxon>Bacillati</taxon>
        <taxon>Actinomycetota</taxon>
        <taxon>Actinomycetes</taxon>
        <taxon>Micromonosporales</taxon>
        <taxon>Micromonosporaceae</taxon>
        <taxon>Micromonospora</taxon>
    </lineage>
</organism>
<dbReference type="GO" id="GO:0005524">
    <property type="term" value="F:ATP binding"/>
    <property type="evidence" value="ECO:0007669"/>
    <property type="project" value="UniProtKB-KW"/>
</dbReference>
<accession>A0A1C5HQ04</accession>
<feature type="compositionally biased region" description="Low complexity" evidence="9">
    <location>
        <begin position="390"/>
        <end position="445"/>
    </location>
</feature>
<dbReference type="PROSITE" id="PS00108">
    <property type="entry name" value="PROTEIN_KINASE_ST"/>
    <property type="match status" value="1"/>
</dbReference>
<dbReference type="EMBL" id="LT607753">
    <property type="protein sequence ID" value="SCG48084.1"/>
    <property type="molecule type" value="Genomic_DNA"/>
</dbReference>
<dbReference type="Pfam" id="PF00069">
    <property type="entry name" value="Pkinase"/>
    <property type="match status" value="1"/>
</dbReference>
<evidence type="ECO:0000259" key="11">
    <source>
        <dbReference type="PROSITE" id="PS50011"/>
    </source>
</evidence>
<evidence type="ECO:0000256" key="9">
    <source>
        <dbReference type="SAM" id="MobiDB-lite"/>
    </source>
</evidence>
<dbReference type="PROSITE" id="PS50011">
    <property type="entry name" value="PROTEIN_KINASE_DOM"/>
    <property type="match status" value="1"/>
</dbReference>
<evidence type="ECO:0000256" key="5">
    <source>
        <dbReference type="ARBA" id="ARBA00022777"/>
    </source>
</evidence>
<dbReference type="SMART" id="SM00220">
    <property type="entry name" value="S_TKc"/>
    <property type="match status" value="1"/>
</dbReference>
<dbReference type="AlphaFoldDB" id="A0A1C5HQ04"/>
<comment type="catalytic activity">
    <reaction evidence="8">
        <text>L-seryl-[protein] + ATP = O-phospho-L-seryl-[protein] + ADP + H(+)</text>
        <dbReference type="Rhea" id="RHEA:17989"/>
        <dbReference type="Rhea" id="RHEA-COMP:9863"/>
        <dbReference type="Rhea" id="RHEA-COMP:11604"/>
        <dbReference type="ChEBI" id="CHEBI:15378"/>
        <dbReference type="ChEBI" id="CHEBI:29999"/>
        <dbReference type="ChEBI" id="CHEBI:30616"/>
        <dbReference type="ChEBI" id="CHEBI:83421"/>
        <dbReference type="ChEBI" id="CHEBI:456216"/>
        <dbReference type="EC" id="2.7.11.1"/>
    </reaction>
</comment>
<dbReference type="Proteomes" id="UP000198215">
    <property type="component" value="Chromosome I"/>
</dbReference>
<dbReference type="InterPro" id="IPR008271">
    <property type="entry name" value="Ser/Thr_kinase_AS"/>
</dbReference>
<keyword evidence="2 12" id="KW-0723">Serine/threonine-protein kinase</keyword>
<dbReference type="FunFam" id="1.10.510.10:FF:000021">
    <property type="entry name" value="Serine/threonine protein kinase"/>
    <property type="match status" value="1"/>
</dbReference>
<feature type="domain" description="Protein kinase" evidence="11">
    <location>
        <begin position="25"/>
        <end position="284"/>
    </location>
</feature>
<keyword evidence="4" id="KW-0547">Nucleotide-binding</keyword>
<evidence type="ECO:0000256" key="2">
    <source>
        <dbReference type="ARBA" id="ARBA00022527"/>
    </source>
</evidence>
<feature type="region of interest" description="Disordered" evidence="9">
    <location>
        <begin position="305"/>
        <end position="352"/>
    </location>
</feature>
<feature type="compositionally biased region" description="Low complexity" evidence="9">
    <location>
        <begin position="322"/>
        <end position="331"/>
    </location>
</feature>
<keyword evidence="10" id="KW-1133">Transmembrane helix</keyword>
<evidence type="ECO:0000256" key="10">
    <source>
        <dbReference type="SAM" id="Phobius"/>
    </source>
</evidence>
<dbReference type="InterPro" id="IPR000719">
    <property type="entry name" value="Prot_kinase_dom"/>
</dbReference>
<evidence type="ECO:0000313" key="13">
    <source>
        <dbReference type="Proteomes" id="UP000198215"/>
    </source>
</evidence>
<dbReference type="GO" id="GO:0004674">
    <property type="term" value="F:protein serine/threonine kinase activity"/>
    <property type="evidence" value="ECO:0007669"/>
    <property type="project" value="UniProtKB-KW"/>
</dbReference>
<keyword evidence="5 12" id="KW-0418">Kinase</keyword>
<evidence type="ECO:0000256" key="3">
    <source>
        <dbReference type="ARBA" id="ARBA00022679"/>
    </source>
</evidence>
<feature type="transmembrane region" description="Helical" evidence="10">
    <location>
        <begin position="599"/>
        <end position="621"/>
    </location>
</feature>
<dbReference type="PANTHER" id="PTHR43289:SF6">
    <property type="entry name" value="SERINE_THREONINE-PROTEIN KINASE NEKL-3"/>
    <property type="match status" value="1"/>
</dbReference>
<dbReference type="Gene3D" id="1.10.510.10">
    <property type="entry name" value="Transferase(Phosphotransferase) domain 1"/>
    <property type="match status" value="1"/>
</dbReference>
<dbReference type="SUPFAM" id="SSF56112">
    <property type="entry name" value="Protein kinase-like (PK-like)"/>
    <property type="match status" value="1"/>
</dbReference>
<comment type="catalytic activity">
    <reaction evidence="7">
        <text>L-threonyl-[protein] + ATP = O-phospho-L-threonyl-[protein] + ADP + H(+)</text>
        <dbReference type="Rhea" id="RHEA:46608"/>
        <dbReference type="Rhea" id="RHEA-COMP:11060"/>
        <dbReference type="Rhea" id="RHEA-COMP:11605"/>
        <dbReference type="ChEBI" id="CHEBI:15378"/>
        <dbReference type="ChEBI" id="CHEBI:30013"/>
        <dbReference type="ChEBI" id="CHEBI:30616"/>
        <dbReference type="ChEBI" id="CHEBI:61977"/>
        <dbReference type="ChEBI" id="CHEBI:456216"/>
        <dbReference type="EC" id="2.7.11.1"/>
    </reaction>
</comment>
<dbReference type="FunFam" id="3.30.200.20:FF:000035">
    <property type="entry name" value="Serine/threonine protein kinase Stk1"/>
    <property type="match status" value="1"/>
</dbReference>
<keyword evidence="3" id="KW-0808">Transferase</keyword>
<feature type="compositionally biased region" description="Pro residues" evidence="9">
    <location>
        <begin position="309"/>
        <end position="321"/>
    </location>
</feature>
<evidence type="ECO:0000256" key="8">
    <source>
        <dbReference type="ARBA" id="ARBA00048679"/>
    </source>
</evidence>
<protein>
    <recommendedName>
        <fullName evidence="1">non-specific serine/threonine protein kinase</fullName>
        <ecNumber evidence="1">2.7.11.1</ecNumber>
    </recommendedName>
</protein>
<name>A0A1C5HQ04_9ACTN</name>
<keyword evidence="6" id="KW-0067">ATP-binding</keyword>
<keyword evidence="10" id="KW-0472">Membrane</keyword>
<feature type="compositionally biased region" description="Low complexity" evidence="9">
    <location>
        <begin position="692"/>
        <end position="710"/>
    </location>
</feature>
<dbReference type="PANTHER" id="PTHR43289">
    <property type="entry name" value="MITOGEN-ACTIVATED PROTEIN KINASE KINASE KINASE 20-RELATED"/>
    <property type="match status" value="1"/>
</dbReference>
<evidence type="ECO:0000256" key="7">
    <source>
        <dbReference type="ARBA" id="ARBA00047899"/>
    </source>
</evidence>
<dbReference type="CDD" id="cd14014">
    <property type="entry name" value="STKc_PknB_like"/>
    <property type="match status" value="1"/>
</dbReference>
<gene>
    <name evidence="12" type="ORF">GA0070614_1620</name>
</gene>
<dbReference type="InterPro" id="IPR011009">
    <property type="entry name" value="Kinase-like_dom_sf"/>
</dbReference>
<keyword evidence="10" id="KW-0812">Transmembrane</keyword>
<dbReference type="GO" id="GO:0045717">
    <property type="term" value="P:negative regulation of fatty acid biosynthetic process"/>
    <property type="evidence" value="ECO:0007669"/>
    <property type="project" value="UniProtKB-ARBA"/>
</dbReference>
<dbReference type="EC" id="2.7.11.1" evidence="1"/>
<evidence type="ECO:0000313" key="12">
    <source>
        <dbReference type="EMBL" id="SCG48084.1"/>
    </source>
</evidence>
<feature type="compositionally biased region" description="Low complexity" evidence="9">
    <location>
        <begin position="341"/>
        <end position="352"/>
    </location>
</feature>
<feature type="region of interest" description="Disordered" evidence="9">
    <location>
        <begin position="385"/>
        <end position="593"/>
    </location>
</feature>
<reference evidence="13" key="1">
    <citation type="submission" date="2016-06" db="EMBL/GenBank/DDBJ databases">
        <authorList>
            <person name="Varghese N."/>
            <person name="Submissions Spin"/>
        </authorList>
    </citation>
    <scope>NUCLEOTIDE SEQUENCE [LARGE SCALE GENOMIC DNA]</scope>
    <source>
        <strain evidence="13">DSM 45161</strain>
    </source>
</reference>
<dbReference type="Gene3D" id="3.30.200.20">
    <property type="entry name" value="Phosphorylase Kinase, domain 1"/>
    <property type="match status" value="1"/>
</dbReference>